<keyword evidence="1" id="KW-1133">Transmembrane helix</keyword>
<dbReference type="AlphaFoldDB" id="A0AAW9QVW0"/>
<comment type="caution">
    <text evidence="2">The sequence shown here is derived from an EMBL/GenBank/DDBJ whole genome shotgun (WGS) entry which is preliminary data.</text>
</comment>
<evidence type="ECO:0000256" key="1">
    <source>
        <dbReference type="SAM" id="Phobius"/>
    </source>
</evidence>
<accession>A0AAW9QVW0</accession>
<dbReference type="EMBL" id="JBAFSM010000031">
    <property type="protein sequence ID" value="MEG3438612.1"/>
    <property type="molecule type" value="Genomic_DNA"/>
</dbReference>
<evidence type="ECO:0000313" key="2">
    <source>
        <dbReference type="EMBL" id="MEG3438612.1"/>
    </source>
</evidence>
<reference evidence="2 3" key="1">
    <citation type="submission" date="2024-01" db="EMBL/GenBank/DDBJ databases">
        <title>Genomic insights into the taxonomy and metabolism of the cyanobacterium Pannus brasiliensis CCIBt3594.</title>
        <authorList>
            <person name="Machado M."/>
            <person name="Botero N.B."/>
            <person name="Andreote A.P.D."/>
            <person name="Feitosa A.M.T."/>
            <person name="Popin R."/>
            <person name="Sivonen K."/>
            <person name="Fiore M.F."/>
        </authorList>
    </citation>
    <scope>NUCLEOTIDE SEQUENCE [LARGE SCALE GENOMIC DNA]</scope>
    <source>
        <strain evidence="2 3">CCIBt3594</strain>
    </source>
</reference>
<keyword evidence="1" id="KW-0472">Membrane</keyword>
<evidence type="ECO:0000313" key="3">
    <source>
        <dbReference type="Proteomes" id="UP001328733"/>
    </source>
</evidence>
<feature type="transmembrane region" description="Helical" evidence="1">
    <location>
        <begin position="20"/>
        <end position="42"/>
    </location>
</feature>
<proteinExistence type="predicted"/>
<name>A0AAW9QVW0_9CHRO</name>
<keyword evidence="3" id="KW-1185">Reference proteome</keyword>
<gene>
    <name evidence="2" type="ORF">V0288_15880</name>
</gene>
<evidence type="ECO:0008006" key="4">
    <source>
        <dbReference type="Google" id="ProtNLM"/>
    </source>
</evidence>
<protein>
    <recommendedName>
        <fullName evidence="4">Uridine phosphorylase</fullName>
    </recommendedName>
</protein>
<sequence>MAKNSSSRTIRARTRSTFEALMALLVLFNYFLVIFDLTYIPLRDFWLQGRFQVTLLRFNEPITIGPISFQEVKLPPGKPLQVPFVTALSRYDAVKGIQPYRSTSNYLETVDRLQRAIESSAPPREVDDILVALRRDSSSMIDTNPFQVANKTGTLEKIKNLMRERVFGTENASAKQAFNIFWSRDYLTKEGFAGELGFFNHNIRPLIETNYFRPIGEDGRPIDNFEAIDFFFGIIFFLEFLTRTWWISRTHVGLRWFEAMLWRWYDVFLFIPFFRWLRIIPTLIRLHQAKLINLNTIREQTIRGFVATISEEITESIVIRVLNQIQGYVRRGEVRNFLIRQKNREFVDLNDTNEIAEIVKLVITVMVDKVLPRIQPEAEALIKYNIDKALASTPAYQSLQNLPGMKDLETRLSDRVSRQLYQAFIDVSRELSREDKAAEQLIEKLTERFTREMGTELQTRNSIDRLENLIIALLEEIKLNYVRQITDEDIEVILEQTRELRRNQTNTPRLEPVRYRRE</sequence>
<organism evidence="2 3">
    <name type="scientific">Pannus brasiliensis CCIBt3594</name>
    <dbReference type="NCBI Taxonomy" id="1427578"/>
    <lineage>
        <taxon>Bacteria</taxon>
        <taxon>Bacillati</taxon>
        <taxon>Cyanobacteriota</taxon>
        <taxon>Cyanophyceae</taxon>
        <taxon>Oscillatoriophycideae</taxon>
        <taxon>Chroococcales</taxon>
        <taxon>Microcystaceae</taxon>
        <taxon>Pannus</taxon>
    </lineage>
</organism>
<dbReference type="Proteomes" id="UP001328733">
    <property type="component" value="Unassembled WGS sequence"/>
</dbReference>
<keyword evidence="1" id="KW-0812">Transmembrane</keyword>